<name>A0ABS9NZW5_9RHOB</name>
<dbReference type="RefSeq" id="WP_238905645.1">
    <property type="nucleotide sequence ID" value="NZ_JAKOEM010000014.1"/>
</dbReference>
<evidence type="ECO:0000313" key="2">
    <source>
        <dbReference type="EMBL" id="MCG6559566.1"/>
    </source>
</evidence>
<organism evidence="2 3">
    <name type="scientific">Ruegeria alba</name>
    <dbReference type="NCBI Taxonomy" id="2916756"/>
    <lineage>
        <taxon>Bacteria</taxon>
        <taxon>Pseudomonadati</taxon>
        <taxon>Pseudomonadota</taxon>
        <taxon>Alphaproteobacteria</taxon>
        <taxon>Rhodobacterales</taxon>
        <taxon>Roseobacteraceae</taxon>
        <taxon>Ruegeria</taxon>
    </lineage>
</organism>
<feature type="non-terminal residue" evidence="2">
    <location>
        <position position="1"/>
    </location>
</feature>
<dbReference type="EMBL" id="JAKOEM010000014">
    <property type="protein sequence ID" value="MCG6559566.1"/>
    <property type="molecule type" value="Genomic_DNA"/>
</dbReference>
<protein>
    <submittedName>
        <fullName evidence="2">Uncharacterized protein</fullName>
    </submittedName>
</protein>
<accession>A0ABS9NZW5</accession>
<reference evidence="2" key="1">
    <citation type="submission" date="2022-02" db="EMBL/GenBank/DDBJ databases">
        <title>The genome sequence of Ruegeria sp. 1NDH52C.</title>
        <authorList>
            <person name="Du J."/>
        </authorList>
    </citation>
    <scope>NUCLEOTIDE SEQUENCE</scope>
    <source>
        <strain evidence="2">1NDH52C</strain>
    </source>
</reference>
<comment type="caution">
    <text evidence="2">The sequence shown here is derived from an EMBL/GenBank/DDBJ whole genome shotgun (WGS) entry which is preliminary data.</text>
</comment>
<keyword evidence="3" id="KW-1185">Reference proteome</keyword>
<evidence type="ECO:0000313" key="3">
    <source>
        <dbReference type="Proteomes" id="UP001165279"/>
    </source>
</evidence>
<evidence type="ECO:0000256" key="1">
    <source>
        <dbReference type="SAM" id="MobiDB-lite"/>
    </source>
</evidence>
<gene>
    <name evidence="2" type="ORF">MB818_15250</name>
</gene>
<dbReference type="Proteomes" id="UP001165279">
    <property type="component" value="Unassembled WGS sequence"/>
</dbReference>
<feature type="region of interest" description="Disordered" evidence="1">
    <location>
        <begin position="1"/>
        <end position="39"/>
    </location>
</feature>
<proteinExistence type="predicted"/>
<sequence length="127" mass="14129">HRVIGDPETRLVAPGDFPPENLPSAKRATNRKGRSPGAAFFMSSNDPITEIIRRIISQAATQCAVFDRGELGHRQNHYAGSICLCQSRQGVRQMPFLSKTNPARIIEAVYRSIALCAMMQNRVNKLH</sequence>